<reference evidence="8 9" key="1">
    <citation type="journal article" date="2024" name="Microbiol. Resour. Announc.">
        <title>Genome annotations for the ascomycete fungi Trichoderma harzianum, Trichoderma aggressivum, and Purpureocillium lilacinum.</title>
        <authorList>
            <person name="Beijen E.P.W."/>
            <person name="Ohm R.A."/>
        </authorList>
    </citation>
    <scope>NUCLEOTIDE SEQUENCE [LARGE SCALE GENOMIC DNA]</scope>
    <source>
        <strain evidence="8 9">CBS 150709</strain>
    </source>
</reference>
<dbReference type="PRINTS" id="PR02047">
    <property type="entry name" value="BREFELDNASP4"/>
</dbReference>
<feature type="domain" description="Putative ER transporter 6TM N-terminal" evidence="7">
    <location>
        <begin position="374"/>
        <end position="549"/>
    </location>
</feature>
<gene>
    <name evidence="8" type="ORF">Purlil1_6578</name>
</gene>
<name>A0ABR0BYW1_PURLI</name>
<evidence type="ECO:0000256" key="1">
    <source>
        <dbReference type="ARBA" id="ARBA00004141"/>
    </source>
</evidence>
<feature type="transmembrane region" description="Helical" evidence="6">
    <location>
        <begin position="321"/>
        <end position="339"/>
    </location>
</feature>
<evidence type="ECO:0000313" key="9">
    <source>
        <dbReference type="Proteomes" id="UP001287286"/>
    </source>
</evidence>
<feature type="transmembrane region" description="Helical" evidence="6">
    <location>
        <begin position="854"/>
        <end position="874"/>
    </location>
</feature>
<feature type="transmembrane region" description="Helical" evidence="6">
    <location>
        <begin position="296"/>
        <end position="315"/>
    </location>
</feature>
<feature type="transmembrane region" description="Helical" evidence="6">
    <location>
        <begin position="346"/>
        <end position="366"/>
    </location>
</feature>
<keyword evidence="9" id="KW-1185">Reference proteome</keyword>
<comment type="caution">
    <text evidence="8">The sequence shown here is derived from an EMBL/GenBank/DDBJ whole genome shotgun (WGS) entry which is preliminary data.</text>
</comment>
<keyword evidence="3 6" id="KW-1133">Transmembrane helix</keyword>
<dbReference type="InterPro" id="IPR023244">
    <property type="entry name" value="Brefeldin_A-sensitivity_4"/>
</dbReference>
<feature type="domain" description="Putative ER transporter 6TM N-terminal" evidence="7">
    <location>
        <begin position="295"/>
        <end position="368"/>
    </location>
</feature>
<feature type="transmembrane region" description="Helical" evidence="6">
    <location>
        <begin position="431"/>
        <end position="453"/>
    </location>
</feature>
<feature type="transmembrane region" description="Helical" evidence="6">
    <location>
        <begin position="372"/>
        <end position="395"/>
    </location>
</feature>
<evidence type="ECO:0000256" key="5">
    <source>
        <dbReference type="SAM" id="MobiDB-lite"/>
    </source>
</evidence>
<protein>
    <recommendedName>
        <fullName evidence="7">Putative ER transporter 6TM N-terminal domain-containing protein</fullName>
    </recommendedName>
</protein>
<evidence type="ECO:0000313" key="8">
    <source>
        <dbReference type="EMBL" id="KAK4089145.1"/>
    </source>
</evidence>
<accession>A0ABR0BYW1</accession>
<proteinExistence type="predicted"/>
<evidence type="ECO:0000256" key="2">
    <source>
        <dbReference type="ARBA" id="ARBA00022692"/>
    </source>
</evidence>
<organism evidence="8 9">
    <name type="scientific">Purpureocillium lilacinum</name>
    <name type="common">Paecilomyces lilacinus</name>
    <dbReference type="NCBI Taxonomy" id="33203"/>
    <lineage>
        <taxon>Eukaryota</taxon>
        <taxon>Fungi</taxon>
        <taxon>Dikarya</taxon>
        <taxon>Ascomycota</taxon>
        <taxon>Pezizomycotina</taxon>
        <taxon>Sordariomycetes</taxon>
        <taxon>Hypocreomycetidae</taxon>
        <taxon>Hypocreales</taxon>
        <taxon>Ophiocordycipitaceae</taxon>
        <taxon>Purpureocillium</taxon>
    </lineage>
</organism>
<dbReference type="PANTHER" id="PTHR47804">
    <property type="entry name" value="60S RIBOSOMAL PROTEIN L19"/>
    <property type="match status" value="1"/>
</dbReference>
<dbReference type="PANTHER" id="PTHR47804:SF3">
    <property type="entry name" value="PROTEIN BRE4"/>
    <property type="match status" value="1"/>
</dbReference>
<feature type="transmembrane region" description="Helical" evidence="6">
    <location>
        <begin position="968"/>
        <end position="989"/>
    </location>
</feature>
<sequence>MPWRGQVHASILWPVEGSSASTDDICGVTRQPEAMRDAGCKHARVHSRHIVQSPEAALMQPCHLRDQRADRRRPPSLTSFAAARRGSRCSTAHIFNKPSLNKVVGDPRARLCIGARTLRPDASKPQHFGSHSPPAVGGPPPPGLTMADPASPRPSGASESPRSSYVRRRKQHQDGDHDAMFPRSLGRAYLGDPGSVPASRRSSVVDMAHIDEMVPDDKMDTDTYGVSELRDGFFDGMFLKPSLLHEQELLEHAEETLPAAFDKGSPLAPKYFLPRQWHELKSLSRRVTKTRAGIRLLKSFTAFFIAYVLCLVPAVRDWLGRYPSIMVVSVIINHPARALGAQLDGAILTIIGTAAGLGWGVVGLLLSTSTLAAQAGYGGILALFLALFMTAAALLRSFWNRFYQAALCAGIAITFTTLAETSSHDIAWSKLLSYGIPWLLGQAIALVVNCVVFPDAGARALATTLHKAFEAMQEALVIPRPRDNRLRRRLAKIFVDLSTAARDLKLDISITRFRPDDVSDLRNLMQAVIRALLSLETETFLFVDSDQEDDVVITVHGPSSVPFDDTSSMASEADITTKVVSEMAAPTREVISSMTEGLLRCQAVLMDLSGYRRYLGPAAQVSSDIGPIQIRLRQAKAAFDMVESRLLESGDLPPSTLRDSQVVQLFVFARHVRETAATIENLMAKIESMQHLSEWPRLYLPSYPLRKALHRSNAQVRHDRGGAAATSYDMTFIGIVRLLDKLKSREHHPLNQNDPGDEGMGLRAEVSHATMDAKVDGFSPPKETFRHKLWHTLHRLQGFESRYAFKVCLVTTLLSVPGYMEVNSSWWDKYEVWWAVTMSWIAMHPRIGGNLQDLVIRASLAILGAAWSGAAYAAGNGNPYVMAVFAAIYMIPMLYRYTQSTHPRSGLVGCLSFTVISLGLQVNGADSDTSPALLAVLKGTVFVVGTIAPIPVNWVLWPFVARHELRYALSSMLFFMSVIYRGVVAKYVYFEEGEDPTPEDVQRSELLEGRLREGFVRIRQLLILTRKEMRLRAPFDARPYSALADTCERFFEYLIAVRQSALFYNPGHIRDNPVAAQQLLSYRRDAVASILANLYTLAGALRSQRKVPRYLPSAAAARKRLLLKSAQVEEEMSRNAEESDVQWHKKWSNIYSFSYNESLTGCVAQLEELERYTKLIVGEQSFDDEFKDEEQDSDDGHEES</sequence>
<keyword evidence="2 6" id="KW-0812">Transmembrane</keyword>
<keyword evidence="4 6" id="KW-0472">Membrane</keyword>
<dbReference type="InterPro" id="IPR018823">
    <property type="entry name" value="ArAE_2_N"/>
</dbReference>
<dbReference type="Proteomes" id="UP001287286">
    <property type="component" value="Unassembled WGS sequence"/>
</dbReference>
<feature type="transmembrane region" description="Helical" evidence="6">
    <location>
        <begin position="905"/>
        <end position="922"/>
    </location>
</feature>
<feature type="transmembrane region" description="Helical" evidence="6">
    <location>
        <begin position="880"/>
        <end position="898"/>
    </location>
</feature>
<evidence type="ECO:0000259" key="7">
    <source>
        <dbReference type="Pfam" id="PF10337"/>
    </source>
</evidence>
<feature type="region of interest" description="Disordered" evidence="5">
    <location>
        <begin position="120"/>
        <end position="201"/>
    </location>
</feature>
<feature type="transmembrane region" description="Helical" evidence="6">
    <location>
        <begin position="934"/>
        <end position="956"/>
    </location>
</feature>
<comment type="subcellular location">
    <subcellularLocation>
        <location evidence="1">Membrane</location>
        <topology evidence="1">Multi-pass membrane protein</topology>
    </subcellularLocation>
</comment>
<dbReference type="Pfam" id="PF10337">
    <property type="entry name" value="ArAE_2_N"/>
    <property type="match status" value="2"/>
</dbReference>
<evidence type="ECO:0000256" key="6">
    <source>
        <dbReference type="SAM" id="Phobius"/>
    </source>
</evidence>
<feature type="transmembrane region" description="Helical" evidence="6">
    <location>
        <begin position="402"/>
        <end position="419"/>
    </location>
</feature>
<evidence type="ECO:0000256" key="4">
    <source>
        <dbReference type="ARBA" id="ARBA00023136"/>
    </source>
</evidence>
<dbReference type="InterPro" id="IPR052430">
    <property type="entry name" value="IVT-Associated"/>
</dbReference>
<evidence type="ECO:0000256" key="3">
    <source>
        <dbReference type="ARBA" id="ARBA00022989"/>
    </source>
</evidence>
<dbReference type="EMBL" id="JAWRVI010000021">
    <property type="protein sequence ID" value="KAK4089145.1"/>
    <property type="molecule type" value="Genomic_DNA"/>
</dbReference>